<gene>
    <name evidence="12" type="ORF">PSON_ATCC_30995.1.T1090076</name>
</gene>
<evidence type="ECO:0000256" key="3">
    <source>
        <dbReference type="ARBA" id="ARBA00022692"/>
    </source>
</evidence>
<dbReference type="PANTHER" id="PTHR46065">
    <property type="entry name" value="E3 UBIQUITIN-PROTEIN LIGASE MARCH 2/3 FAMILY MEMBER"/>
    <property type="match status" value="1"/>
</dbReference>
<dbReference type="CDD" id="cd16495">
    <property type="entry name" value="RING_CH-C4HC3_MARCH"/>
    <property type="match status" value="1"/>
</dbReference>
<evidence type="ECO:0000256" key="7">
    <source>
        <dbReference type="ARBA" id="ARBA00022833"/>
    </source>
</evidence>
<feature type="transmembrane region" description="Helical" evidence="10">
    <location>
        <begin position="201"/>
        <end position="222"/>
    </location>
</feature>
<keyword evidence="4" id="KW-0479">Metal-binding</keyword>
<keyword evidence="8 10" id="KW-1133">Transmembrane helix</keyword>
<proteinExistence type="predicted"/>
<evidence type="ECO:0000313" key="13">
    <source>
        <dbReference type="Proteomes" id="UP000692954"/>
    </source>
</evidence>
<evidence type="ECO:0000256" key="8">
    <source>
        <dbReference type="ARBA" id="ARBA00022989"/>
    </source>
</evidence>
<comment type="caution">
    <text evidence="12">The sequence shown here is derived from an EMBL/GenBank/DDBJ whole genome shotgun (WGS) entry which is preliminary data.</text>
</comment>
<reference evidence="12" key="1">
    <citation type="submission" date="2021-01" db="EMBL/GenBank/DDBJ databases">
        <authorList>
            <consortium name="Genoscope - CEA"/>
            <person name="William W."/>
        </authorList>
    </citation>
    <scope>NUCLEOTIDE SEQUENCE</scope>
</reference>
<name>A0A8S1QMC1_9CILI</name>
<sequence>MFIPEALTMSQSPQHQFNTIDQSQQQINQVETIQFGQMLKTRKIVPELKMRKIYLMKDQLREKNVWIEMQINQYRQQDSILHDETKFCRICLCDDGNSDLIRPCKCKGSLQYIHENCLKIWILEKQGIEKVYKNNIDCEVCHSKFLMETKFCDQKKLKMIQRATKARKCCWIIEIIVSFGIIGIIIGLIFLIITSERIDPLVLASALVLFILLILNITFIYASCIDQVKVEVLDPWKIIDIQGESYSQSISILELDNQIKQSIQIVNNNDNRQNRRYSTLNVIQIQN</sequence>
<evidence type="ECO:0000256" key="2">
    <source>
        <dbReference type="ARBA" id="ARBA00022679"/>
    </source>
</evidence>
<feature type="domain" description="RING-CH-type" evidence="11">
    <location>
        <begin position="80"/>
        <end position="148"/>
    </location>
</feature>
<comment type="subcellular location">
    <subcellularLocation>
        <location evidence="1">Membrane</location>
    </subcellularLocation>
</comment>
<evidence type="ECO:0000256" key="10">
    <source>
        <dbReference type="SAM" id="Phobius"/>
    </source>
</evidence>
<dbReference type="InterPro" id="IPR011016">
    <property type="entry name" value="Znf_RING-CH"/>
</dbReference>
<keyword evidence="7" id="KW-0862">Zinc</keyword>
<evidence type="ECO:0000256" key="6">
    <source>
        <dbReference type="ARBA" id="ARBA00022786"/>
    </source>
</evidence>
<dbReference type="Pfam" id="PF12906">
    <property type="entry name" value="RINGv"/>
    <property type="match status" value="1"/>
</dbReference>
<evidence type="ECO:0000256" key="1">
    <source>
        <dbReference type="ARBA" id="ARBA00004370"/>
    </source>
</evidence>
<dbReference type="Proteomes" id="UP000692954">
    <property type="component" value="Unassembled WGS sequence"/>
</dbReference>
<evidence type="ECO:0000256" key="5">
    <source>
        <dbReference type="ARBA" id="ARBA00022771"/>
    </source>
</evidence>
<accession>A0A8S1QMC1</accession>
<evidence type="ECO:0000256" key="9">
    <source>
        <dbReference type="ARBA" id="ARBA00023136"/>
    </source>
</evidence>
<dbReference type="OrthoDB" id="305026at2759"/>
<keyword evidence="13" id="KW-1185">Reference proteome</keyword>
<dbReference type="EMBL" id="CAJJDN010000109">
    <property type="protein sequence ID" value="CAD8115737.1"/>
    <property type="molecule type" value="Genomic_DNA"/>
</dbReference>
<dbReference type="GO" id="GO:0016740">
    <property type="term" value="F:transferase activity"/>
    <property type="evidence" value="ECO:0007669"/>
    <property type="project" value="UniProtKB-KW"/>
</dbReference>
<dbReference type="SMART" id="SM00744">
    <property type="entry name" value="RINGv"/>
    <property type="match status" value="1"/>
</dbReference>
<dbReference type="PANTHER" id="PTHR46065:SF3">
    <property type="entry name" value="FI20425P1"/>
    <property type="match status" value="1"/>
</dbReference>
<dbReference type="AlphaFoldDB" id="A0A8S1QMC1"/>
<keyword evidence="5" id="KW-0863">Zinc-finger</keyword>
<protein>
    <recommendedName>
        <fullName evidence="11">RING-CH-type domain-containing protein</fullName>
    </recommendedName>
</protein>
<keyword evidence="6" id="KW-0833">Ubl conjugation pathway</keyword>
<keyword evidence="9 10" id="KW-0472">Membrane</keyword>
<dbReference type="PROSITE" id="PS51292">
    <property type="entry name" value="ZF_RING_CH"/>
    <property type="match status" value="1"/>
</dbReference>
<evidence type="ECO:0000259" key="11">
    <source>
        <dbReference type="PROSITE" id="PS51292"/>
    </source>
</evidence>
<feature type="transmembrane region" description="Helical" evidence="10">
    <location>
        <begin position="171"/>
        <end position="194"/>
    </location>
</feature>
<dbReference type="GO" id="GO:0008270">
    <property type="term" value="F:zinc ion binding"/>
    <property type="evidence" value="ECO:0007669"/>
    <property type="project" value="UniProtKB-KW"/>
</dbReference>
<keyword evidence="2" id="KW-0808">Transferase</keyword>
<evidence type="ECO:0000256" key="4">
    <source>
        <dbReference type="ARBA" id="ARBA00022723"/>
    </source>
</evidence>
<dbReference type="GO" id="GO:0016020">
    <property type="term" value="C:membrane"/>
    <property type="evidence" value="ECO:0007669"/>
    <property type="project" value="UniProtKB-SubCell"/>
</dbReference>
<organism evidence="12 13">
    <name type="scientific">Paramecium sonneborni</name>
    <dbReference type="NCBI Taxonomy" id="65129"/>
    <lineage>
        <taxon>Eukaryota</taxon>
        <taxon>Sar</taxon>
        <taxon>Alveolata</taxon>
        <taxon>Ciliophora</taxon>
        <taxon>Intramacronucleata</taxon>
        <taxon>Oligohymenophorea</taxon>
        <taxon>Peniculida</taxon>
        <taxon>Parameciidae</taxon>
        <taxon>Paramecium</taxon>
    </lineage>
</organism>
<evidence type="ECO:0000313" key="12">
    <source>
        <dbReference type="EMBL" id="CAD8115737.1"/>
    </source>
</evidence>
<keyword evidence="3 10" id="KW-0812">Transmembrane</keyword>